<dbReference type="STRING" id="331113.SNE_A05210"/>
<dbReference type="PROSITE" id="PS52006">
    <property type="entry name" value="GH64"/>
    <property type="match status" value="1"/>
</dbReference>
<dbReference type="HOGENOM" id="CLU_423296_0_0_0"/>
<dbReference type="Proteomes" id="UP000000496">
    <property type="component" value="Chromosome gsn.131"/>
</dbReference>
<evidence type="ECO:0000259" key="2">
    <source>
        <dbReference type="PROSITE" id="PS52006"/>
    </source>
</evidence>
<sequence length="647" mass="70022">MYLSYFARIIVFVATILSTQLLQAVPPTPLQNFCPVVLVNNSTLDASRVYFVAHGNDPNGFPCFLVPDGNGVCQFVYPTGSGSPSSAEVSKTLNQLPTATDLPPGFTNGYLIYLPINSSSRAYLSIDLPMYLGTAINPALGVMGIQDSSVTSRTDPNFYTLYQDFEFGMVNSVTDSETNLFLNLSWVDYFCLPMQLYTYSYATGQEINIEGTYASGTIASNTRENIISAMNTGLGQGQTYPSWEYLDVPFYDNPYTDTTPSSCVRILAAKNSIDLGKSPQFQGGQVAPKFFPANYGTETVHPPLASTSFYQAVYNHYLTNTLYAQVFPANEPAENYTITSVSGSPLVLNFAAQSSGTLDVQLDLNNLDFDQLLSGSKWPFTPASVPAAYTNELSKLISALFTIGELPNTGFTTSPGSPFVNNNGGYGALTYFSNPTGYANGPWYNLYDIELHKLQINKGKVPSNPNYGLGYGYDFDDLLNMSGLINGIEIQDGVGNPSQVTDASEPYIIVTLESLSGTTVPNLAQSNQAYQVSMGSAANGTTVSFTYFDGTTTHTDVPASTTTSTNLGMVQVDESNPFIIKFTFDGTDYEYHINVQNQAVLPASATSTYSAIDQFFLNSIVFSKSGGTQSNPQFTITYNSSPPPWAG</sequence>
<dbReference type="Pfam" id="PF16483">
    <property type="entry name" value="Glyco_hydro_64"/>
    <property type="match status" value="1"/>
</dbReference>
<keyword evidence="4" id="KW-1185">Reference proteome</keyword>
<organism evidence="3 4">
    <name type="scientific">Simkania negevensis (strain ATCC VR-1471 / DSM 27360 / Z)</name>
    <dbReference type="NCBI Taxonomy" id="331113"/>
    <lineage>
        <taxon>Bacteria</taxon>
        <taxon>Pseudomonadati</taxon>
        <taxon>Chlamydiota</taxon>
        <taxon>Chlamydiia</taxon>
        <taxon>Parachlamydiales</taxon>
        <taxon>Simkaniaceae</taxon>
        <taxon>Simkania</taxon>
    </lineage>
</organism>
<feature type="domain" description="GH64" evidence="2">
    <location>
        <begin position="31"/>
        <end position="362"/>
    </location>
</feature>
<keyword evidence="1" id="KW-0732">Signal</keyword>
<feature type="signal peptide" evidence="1">
    <location>
        <begin position="1"/>
        <end position="24"/>
    </location>
</feature>
<accession>F8L6Q0</accession>
<dbReference type="RefSeq" id="WP_013942865.1">
    <property type="nucleotide sequence ID" value="NC_015713.1"/>
</dbReference>
<dbReference type="KEGG" id="sng:SNE_A05210"/>
<name>F8L6Q0_SIMNZ</name>
<evidence type="ECO:0000313" key="3">
    <source>
        <dbReference type="EMBL" id="CCB88398.1"/>
    </source>
</evidence>
<dbReference type="InterPro" id="IPR037176">
    <property type="entry name" value="Osmotin/thaumatin-like_sf"/>
</dbReference>
<gene>
    <name evidence="3" type="ordered locus">SNE_A05210</name>
</gene>
<dbReference type="EMBL" id="FR872582">
    <property type="protein sequence ID" value="CCB88398.1"/>
    <property type="molecule type" value="Genomic_DNA"/>
</dbReference>
<evidence type="ECO:0000313" key="4">
    <source>
        <dbReference type="Proteomes" id="UP000000496"/>
    </source>
</evidence>
<protein>
    <recommendedName>
        <fullName evidence="2">GH64 domain-containing protein</fullName>
    </recommendedName>
</protein>
<feature type="chain" id="PRO_5003374039" description="GH64 domain-containing protein" evidence="1">
    <location>
        <begin position="25"/>
        <end position="647"/>
    </location>
</feature>
<reference evidence="3 4" key="2">
    <citation type="journal article" date="2011" name="Mol. Biol. Evol.">
        <title>Unity in variety--the pan-genome of the Chlamydiae.</title>
        <authorList>
            <person name="Collingro A."/>
            <person name="Tischler P."/>
            <person name="Weinmaier T."/>
            <person name="Penz T."/>
            <person name="Heinz E."/>
            <person name="Brunham R.C."/>
            <person name="Read T.D."/>
            <person name="Bavoil P.M."/>
            <person name="Sachse K."/>
            <person name="Kahane S."/>
            <person name="Friedman M.G."/>
            <person name="Rattei T."/>
            <person name="Myers G.S."/>
            <person name="Horn M."/>
        </authorList>
    </citation>
    <scope>NUCLEOTIDE SEQUENCE [LARGE SCALE GENOMIC DNA]</scope>
    <source>
        <strain evidence="4">ATCC VR-1471 / Z</strain>
    </source>
</reference>
<dbReference type="Gene3D" id="2.60.110.10">
    <property type="entry name" value="Thaumatin"/>
    <property type="match status" value="1"/>
</dbReference>
<proteinExistence type="predicted"/>
<dbReference type="InterPro" id="IPR032477">
    <property type="entry name" value="Glyco_hydro_64"/>
</dbReference>
<evidence type="ECO:0000256" key="1">
    <source>
        <dbReference type="SAM" id="SignalP"/>
    </source>
</evidence>
<reference key="1">
    <citation type="journal article" date="2011" name="Mol. Biol. Evol.">
        <title>Unity in variety -- the pan-genome of the Chlamydiae.</title>
        <authorList>
            <person name="Collingro A."/>
            <person name="Tischler P."/>
            <person name="Weinmaier T."/>
            <person name="Penz T."/>
            <person name="Heinz E."/>
            <person name="Brunham R.C."/>
            <person name="Read T.D."/>
            <person name="Bavoil P.M."/>
            <person name="Sachse K."/>
            <person name="Kahane S."/>
            <person name="Friedman M.G."/>
            <person name="Rattei T."/>
            <person name="Myers G.S.A."/>
            <person name="Horn M."/>
        </authorList>
    </citation>
    <scope>NUCLEOTIDE SEQUENCE</scope>
    <source>
        <strain>Z</strain>
    </source>
</reference>
<dbReference type="AlphaFoldDB" id="F8L6Q0"/>